<sequence>MERNLLNRNGARVPNPPGNLQFDDEDLLLYFIARHYQIIAILIEGTWNAFKMIFNKVSMTNASDFFKEFICMVLFVFFVLAGEIISFLKACLPSLFARTVSLLKRCFCYSSLIKVANWSLYLSLVFIMFSRACFFGILRIVREVIDFRNRWLQLFDIVSLDEVSGALGRFGEVIELFEENSSTNPLQMIFVCRLFDLCRSCLKLLWAKLFLEVAWRVALNARGSYIRIRNFVMTAYDVDENGF</sequence>
<protein>
    <submittedName>
        <fullName evidence="2">Uncharacterized protein</fullName>
    </submittedName>
</protein>
<feature type="transmembrane region" description="Helical" evidence="1">
    <location>
        <begin position="69"/>
        <end position="88"/>
    </location>
</feature>
<evidence type="ECO:0000313" key="3">
    <source>
        <dbReference type="Proteomes" id="UP000499080"/>
    </source>
</evidence>
<accession>A0A4Y2BGH6</accession>
<keyword evidence="1" id="KW-1133">Transmembrane helix</keyword>
<dbReference type="AlphaFoldDB" id="A0A4Y2BGH6"/>
<evidence type="ECO:0000313" key="2">
    <source>
        <dbReference type="EMBL" id="GBL91148.1"/>
    </source>
</evidence>
<dbReference type="Proteomes" id="UP000499080">
    <property type="component" value="Unassembled WGS sequence"/>
</dbReference>
<reference evidence="2 3" key="1">
    <citation type="journal article" date="2019" name="Sci. Rep.">
        <title>Orb-weaving spider Araneus ventricosus genome elucidates the spidroin gene catalogue.</title>
        <authorList>
            <person name="Kono N."/>
            <person name="Nakamura H."/>
            <person name="Ohtoshi R."/>
            <person name="Moran D.A.P."/>
            <person name="Shinohara A."/>
            <person name="Yoshida Y."/>
            <person name="Fujiwara M."/>
            <person name="Mori M."/>
            <person name="Tomita M."/>
            <person name="Arakawa K."/>
        </authorList>
    </citation>
    <scope>NUCLEOTIDE SEQUENCE [LARGE SCALE GENOMIC DNA]</scope>
</reference>
<proteinExistence type="predicted"/>
<evidence type="ECO:0000256" key="1">
    <source>
        <dbReference type="SAM" id="Phobius"/>
    </source>
</evidence>
<dbReference type="EMBL" id="BGPR01000077">
    <property type="protein sequence ID" value="GBL91148.1"/>
    <property type="molecule type" value="Genomic_DNA"/>
</dbReference>
<feature type="transmembrane region" description="Helical" evidence="1">
    <location>
        <begin position="120"/>
        <end position="141"/>
    </location>
</feature>
<keyword evidence="1" id="KW-0472">Membrane</keyword>
<organism evidence="2 3">
    <name type="scientific">Araneus ventricosus</name>
    <name type="common">Orbweaver spider</name>
    <name type="synonym">Epeira ventricosa</name>
    <dbReference type="NCBI Taxonomy" id="182803"/>
    <lineage>
        <taxon>Eukaryota</taxon>
        <taxon>Metazoa</taxon>
        <taxon>Ecdysozoa</taxon>
        <taxon>Arthropoda</taxon>
        <taxon>Chelicerata</taxon>
        <taxon>Arachnida</taxon>
        <taxon>Araneae</taxon>
        <taxon>Araneomorphae</taxon>
        <taxon>Entelegynae</taxon>
        <taxon>Araneoidea</taxon>
        <taxon>Araneidae</taxon>
        <taxon>Araneus</taxon>
    </lineage>
</organism>
<name>A0A4Y2BGH6_ARAVE</name>
<comment type="caution">
    <text evidence="2">The sequence shown here is derived from an EMBL/GenBank/DDBJ whole genome shotgun (WGS) entry which is preliminary data.</text>
</comment>
<gene>
    <name evidence="2" type="ORF">AVEN_195066_1</name>
</gene>
<keyword evidence="3" id="KW-1185">Reference proteome</keyword>
<keyword evidence="1" id="KW-0812">Transmembrane</keyword>